<organism evidence="2 3">
    <name type="scientific">Halobacillus campisalis</name>
    <dbReference type="NCBI Taxonomy" id="435909"/>
    <lineage>
        <taxon>Bacteria</taxon>
        <taxon>Bacillati</taxon>
        <taxon>Bacillota</taxon>
        <taxon>Bacilli</taxon>
        <taxon>Bacillales</taxon>
        <taxon>Bacillaceae</taxon>
        <taxon>Halobacillus</taxon>
    </lineage>
</organism>
<feature type="transmembrane region" description="Helical" evidence="1">
    <location>
        <begin position="7"/>
        <end position="25"/>
    </location>
</feature>
<proteinExistence type="predicted"/>
<sequence length="56" mass="6409">MMIILKIIGIPIFVYGVVLLVTPFFDLDLGGQISITIPVTLMTYYEFLYARPRREG</sequence>
<dbReference type="Proteomes" id="UP001596494">
    <property type="component" value="Unassembled WGS sequence"/>
</dbReference>
<accession>A0ABW2K156</accession>
<dbReference type="EMBL" id="JBHTBY010000002">
    <property type="protein sequence ID" value="MFC7319977.1"/>
    <property type="molecule type" value="Genomic_DNA"/>
</dbReference>
<reference evidence="3" key="1">
    <citation type="journal article" date="2019" name="Int. J. Syst. Evol. Microbiol.">
        <title>The Global Catalogue of Microorganisms (GCM) 10K type strain sequencing project: providing services to taxonomists for standard genome sequencing and annotation.</title>
        <authorList>
            <consortium name="The Broad Institute Genomics Platform"/>
            <consortium name="The Broad Institute Genome Sequencing Center for Infectious Disease"/>
            <person name="Wu L."/>
            <person name="Ma J."/>
        </authorList>
    </citation>
    <scope>NUCLEOTIDE SEQUENCE [LARGE SCALE GENOMIC DNA]</scope>
    <source>
        <strain evidence="3">CCUG 73951</strain>
    </source>
</reference>
<feature type="transmembrane region" description="Helical" evidence="1">
    <location>
        <begin position="31"/>
        <end position="50"/>
    </location>
</feature>
<keyword evidence="1" id="KW-0812">Transmembrane</keyword>
<evidence type="ECO:0000313" key="3">
    <source>
        <dbReference type="Proteomes" id="UP001596494"/>
    </source>
</evidence>
<keyword evidence="1" id="KW-1133">Transmembrane helix</keyword>
<evidence type="ECO:0000313" key="2">
    <source>
        <dbReference type="EMBL" id="MFC7319977.1"/>
    </source>
</evidence>
<keyword evidence="3" id="KW-1185">Reference proteome</keyword>
<protein>
    <submittedName>
        <fullName evidence="2">Uncharacterized protein</fullName>
    </submittedName>
</protein>
<evidence type="ECO:0000256" key="1">
    <source>
        <dbReference type="SAM" id="Phobius"/>
    </source>
</evidence>
<gene>
    <name evidence="2" type="ORF">ACFQMN_03640</name>
</gene>
<keyword evidence="1" id="KW-0472">Membrane</keyword>
<name>A0ABW2K156_9BACI</name>
<dbReference type="RefSeq" id="WP_289217005.1">
    <property type="nucleotide sequence ID" value="NZ_JAPVRC010000011.1"/>
</dbReference>
<comment type="caution">
    <text evidence="2">The sequence shown here is derived from an EMBL/GenBank/DDBJ whole genome shotgun (WGS) entry which is preliminary data.</text>
</comment>